<evidence type="ECO:0000256" key="8">
    <source>
        <dbReference type="ARBA" id="ARBA00038436"/>
    </source>
</evidence>
<keyword evidence="7 9" id="KW-0472">Membrane</keyword>
<evidence type="ECO:0000313" key="11">
    <source>
        <dbReference type="EMBL" id="NMH77312.1"/>
    </source>
</evidence>
<dbReference type="InterPro" id="IPR055348">
    <property type="entry name" value="DctQ"/>
</dbReference>
<proteinExistence type="inferred from homology"/>
<evidence type="ECO:0000256" key="7">
    <source>
        <dbReference type="ARBA" id="ARBA00023136"/>
    </source>
</evidence>
<keyword evidence="2" id="KW-0813">Transport</keyword>
<evidence type="ECO:0000256" key="1">
    <source>
        <dbReference type="ARBA" id="ARBA00004429"/>
    </source>
</evidence>
<feature type="transmembrane region" description="Helical" evidence="9">
    <location>
        <begin position="12"/>
        <end position="35"/>
    </location>
</feature>
<keyword evidence="4" id="KW-0997">Cell inner membrane</keyword>
<feature type="transmembrane region" description="Helical" evidence="9">
    <location>
        <begin position="130"/>
        <end position="153"/>
    </location>
</feature>
<feature type="domain" description="Tripartite ATP-independent periplasmic transporters DctQ component" evidence="10">
    <location>
        <begin position="27"/>
        <end position="151"/>
    </location>
</feature>
<evidence type="ECO:0000256" key="5">
    <source>
        <dbReference type="ARBA" id="ARBA00022692"/>
    </source>
</evidence>
<keyword evidence="3" id="KW-1003">Cell membrane</keyword>
<dbReference type="InterPro" id="IPR007387">
    <property type="entry name" value="TRAP_DctQ"/>
</dbReference>
<gene>
    <name evidence="11" type="ORF">HF577_09440</name>
</gene>
<evidence type="ECO:0000256" key="4">
    <source>
        <dbReference type="ARBA" id="ARBA00022519"/>
    </source>
</evidence>
<evidence type="ECO:0000256" key="6">
    <source>
        <dbReference type="ARBA" id="ARBA00022989"/>
    </source>
</evidence>
<keyword evidence="6 9" id="KW-1133">Transmembrane helix</keyword>
<name>A0ABX1RA90_9PSEU</name>
<evidence type="ECO:0000256" key="2">
    <source>
        <dbReference type="ARBA" id="ARBA00022448"/>
    </source>
</evidence>
<dbReference type="RefSeq" id="WP_169395377.1">
    <property type="nucleotide sequence ID" value="NZ_BAAAJH010000010.1"/>
</dbReference>
<accession>A0ABX1RA90</accession>
<dbReference type="Pfam" id="PF04290">
    <property type="entry name" value="DctQ"/>
    <property type="match status" value="1"/>
</dbReference>
<evidence type="ECO:0000256" key="9">
    <source>
        <dbReference type="SAM" id="Phobius"/>
    </source>
</evidence>
<keyword evidence="5 9" id="KW-0812">Transmembrane</keyword>
<comment type="caution">
    <text evidence="11">The sequence shown here is derived from an EMBL/GenBank/DDBJ whole genome shotgun (WGS) entry which is preliminary data.</text>
</comment>
<dbReference type="PANTHER" id="PTHR35011">
    <property type="entry name" value="2,3-DIKETO-L-GULONATE TRAP TRANSPORTER SMALL PERMEASE PROTEIN YIAM"/>
    <property type="match status" value="1"/>
</dbReference>
<comment type="similarity">
    <text evidence="8">Belongs to the TRAP transporter small permease family.</text>
</comment>
<comment type="subcellular location">
    <subcellularLocation>
        <location evidence="1">Cell inner membrane</location>
        <topology evidence="1">Multi-pass membrane protein</topology>
    </subcellularLocation>
</comment>
<dbReference type="Proteomes" id="UP001296706">
    <property type="component" value="Unassembled WGS sequence"/>
</dbReference>
<evidence type="ECO:0000259" key="10">
    <source>
        <dbReference type="Pfam" id="PF04290"/>
    </source>
</evidence>
<feature type="transmembrane region" description="Helical" evidence="9">
    <location>
        <begin position="90"/>
        <end position="118"/>
    </location>
</feature>
<feature type="transmembrane region" description="Helical" evidence="9">
    <location>
        <begin position="47"/>
        <end position="69"/>
    </location>
</feature>
<protein>
    <submittedName>
        <fullName evidence="11">TRAP transporter small permease</fullName>
    </submittedName>
</protein>
<evidence type="ECO:0000256" key="3">
    <source>
        <dbReference type="ARBA" id="ARBA00022475"/>
    </source>
</evidence>
<reference evidence="11 12" key="1">
    <citation type="submission" date="2020-04" db="EMBL/GenBank/DDBJ databases">
        <authorList>
            <person name="Klaysubun C."/>
            <person name="Duangmal K."/>
            <person name="Lipun K."/>
        </authorList>
    </citation>
    <scope>NUCLEOTIDE SEQUENCE [LARGE SCALE GENOMIC DNA]</scope>
    <source>
        <strain evidence="11 12">JCM 11839</strain>
    </source>
</reference>
<dbReference type="PANTHER" id="PTHR35011:SF10">
    <property type="entry name" value="TRAP TRANSPORTER SMALL PERMEASE PROTEIN"/>
    <property type="match status" value="1"/>
</dbReference>
<organism evidence="11 12">
    <name type="scientific">Pseudonocardia xinjiangensis</name>
    <dbReference type="NCBI Taxonomy" id="75289"/>
    <lineage>
        <taxon>Bacteria</taxon>
        <taxon>Bacillati</taxon>
        <taxon>Actinomycetota</taxon>
        <taxon>Actinomycetes</taxon>
        <taxon>Pseudonocardiales</taxon>
        <taxon>Pseudonocardiaceae</taxon>
        <taxon>Pseudonocardia</taxon>
    </lineage>
</organism>
<sequence>MLTRARRAVLACTRAMAVVAMAVVGVMMLTITYDVLARFLFAAPTDWAYPLNSVGVLVATMLAVPHLWATGHHISMDLVHRALPPAARRVADVVTTVATCFLGVVLAVTAFRAMVVAYTGGLTGAGTFNIPLWVPDAVLFVTGVFLVLAALLFPPSPTDDVPAAVPGDVDVRAEQQGAAPLTGAPGATP</sequence>
<keyword evidence="12" id="KW-1185">Reference proteome</keyword>
<dbReference type="EMBL" id="JAAXKY010000021">
    <property type="protein sequence ID" value="NMH77312.1"/>
    <property type="molecule type" value="Genomic_DNA"/>
</dbReference>
<evidence type="ECO:0000313" key="12">
    <source>
        <dbReference type="Proteomes" id="UP001296706"/>
    </source>
</evidence>